<keyword evidence="2" id="KW-1185">Reference proteome</keyword>
<dbReference type="RefSeq" id="WP_138788217.1">
    <property type="nucleotide sequence ID" value="NZ_JBHTGQ010000018.1"/>
</dbReference>
<proteinExistence type="predicted"/>
<organism evidence="1 2">
    <name type="scientific">Paenibacillus thermoaerophilus</name>
    <dbReference type="NCBI Taxonomy" id="1215385"/>
    <lineage>
        <taxon>Bacteria</taxon>
        <taxon>Bacillati</taxon>
        <taxon>Bacillota</taxon>
        <taxon>Bacilli</taxon>
        <taxon>Bacillales</taxon>
        <taxon>Paenibacillaceae</taxon>
        <taxon>Paenibacillus</taxon>
    </lineage>
</organism>
<comment type="caution">
    <text evidence="1">The sequence shown here is derived from an EMBL/GenBank/DDBJ whole genome shotgun (WGS) entry which is preliminary data.</text>
</comment>
<protein>
    <recommendedName>
        <fullName evidence="3">NIPSNAP protein</fullName>
    </recommendedName>
</protein>
<gene>
    <name evidence="1" type="ORF">ACFQWB_08240</name>
</gene>
<name>A0ABW2V1B9_9BACL</name>
<dbReference type="EMBL" id="JBHTGQ010000018">
    <property type="protein sequence ID" value="MFC7749929.1"/>
    <property type="molecule type" value="Genomic_DNA"/>
</dbReference>
<sequence length="97" mass="11688">MKTDLVFAEYRIVSEKRESYLHFMREVVSRYPETEWYEGTDQPDLFVEVWRGMGKRDYERWKAARLDPRNEEWSPLHAMIAGGTAKLHIWHFSAVRP</sequence>
<evidence type="ECO:0000313" key="2">
    <source>
        <dbReference type="Proteomes" id="UP001596528"/>
    </source>
</evidence>
<evidence type="ECO:0008006" key="3">
    <source>
        <dbReference type="Google" id="ProtNLM"/>
    </source>
</evidence>
<accession>A0ABW2V1B9</accession>
<reference evidence="2" key="1">
    <citation type="journal article" date="2019" name="Int. J. Syst. Evol. Microbiol.">
        <title>The Global Catalogue of Microorganisms (GCM) 10K type strain sequencing project: providing services to taxonomists for standard genome sequencing and annotation.</title>
        <authorList>
            <consortium name="The Broad Institute Genomics Platform"/>
            <consortium name="The Broad Institute Genome Sequencing Center for Infectious Disease"/>
            <person name="Wu L."/>
            <person name="Ma J."/>
        </authorList>
    </citation>
    <scope>NUCLEOTIDE SEQUENCE [LARGE SCALE GENOMIC DNA]</scope>
    <source>
        <strain evidence="2">JCM 18657</strain>
    </source>
</reference>
<evidence type="ECO:0000313" key="1">
    <source>
        <dbReference type="EMBL" id="MFC7749929.1"/>
    </source>
</evidence>
<dbReference type="Proteomes" id="UP001596528">
    <property type="component" value="Unassembled WGS sequence"/>
</dbReference>